<evidence type="ECO:0000256" key="1">
    <source>
        <dbReference type="SAM" id="SignalP"/>
    </source>
</evidence>
<accession>A0A7S0ZKA0</accession>
<dbReference type="EMBL" id="HBFP01012332">
    <property type="protein sequence ID" value="CAD8824530.1"/>
    <property type="molecule type" value="Transcribed_RNA"/>
</dbReference>
<sequence>MKKLFGFLLLSLCVLLVGVTAREVCLFGSEATCDIESTENAVCFIFNVGECFNNDLLGFSAIVESCDTGRLVGVLYPSSFNCEGESTRFSVTANISECVTLDEFGASAFYTC</sequence>
<proteinExistence type="predicted"/>
<protein>
    <submittedName>
        <fullName evidence="2">Uncharacterized protein</fullName>
    </submittedName>
</protein>
<keyword evidence="1" id="KW-0732">Signal</keyword>
<gene>
    <name evidence="2" type="ORF">TOLI1172_LOCUS8929</name>
</gene>
<reference evidence="2" key="1">
    <citation type="submission" date="2021-01" db="EMBL/GenBank/DDBJ databases">
        <authorList>
            <person name="Corre E."/>
            <person name="Pelletier E."/>
            <person name="Niang G."/>
            <person name="Scheremetjew M."/>
            <person name="Finn R."/>
            <person name="Kale V."/>
            <person name="Holt S."/>
            <person name="Cochrane G."/>
            <person name="Meng A."/>
            <person name="Brown T."/>
            <person name="Cohen L."/>
        </authorList>
    </citation>
    <scope>NUCLEOTIDE SEQUENCE</scope>
    <source>
        <strain evidence="2">CCMP3278</strain>
    </source>
</reference>
<feature type="signal peptide" evidence="1">
    <location>
        <begin position="1"/>
        <end position="21"/>
    </location>
</feature>
<dbReference type="AlphaFoldDB" id="A0A7S0ZKA0"/>
<organism evidence="2">
    <name type="scientific">Timspurckia oligopyrenoides</name>
    <dbReference type="NCBI Taxonomy" id="708627"/>
    <lineage>
        <taxon>Eukaryota</taxon>
        <taxon>Rhodophyta</taxon>
        <taxon>Bangiophyceae</taxon>
        <taxon>Porphyridiales</taxon>
        <taxon>Porphyridiaceae</taxon>
        <taxon>Timspurckia</taxon>
    </lineage>
</organism>
<feature type="chain" id="PRO_5031108252" evidence="1">
    <location>
        <begin position="22"/>
        <end position="112"/>
    </location>
</feature>
<name>A0A7S0ZKA0_9RHOD</name>
<evidence type="ECO:0000313" key="2">
    <source>
        <dbReference type="EMBL" id="CAD8824530.1"/>
    </source>
</evidence>